<evidence type="ECO:0008006" key="3">
    <source>
        <dbReference type="Google" id="ProtNLM"/>
    </source>
</evidence>
<dbReference type="AlphaFoldDB" id="A0A4Y7SZC4"/>
<sequence>MSHGSAISTINLDVLMYIFSKCVSTEPAISKSEPPLTLVWVCRRWRSLVIRHPRLWRGVQLQAYWHFRELHAGITMNLVGRVDRLSLRIPPNFAATPLTLPHGFIYDGLAFYGPRLTRLILHSFTQDLLIGLPTSVFPLLEQLLFIYPRPSANQHHHRHNPHGVVDVFSKSPLTHLTVQVPIRLYVPHSATTLTHLELSGPAASNRQPVLQFPCIAHLSLVDDRIFHPPPTQGHGEVPRSALHDVLSTLLLSGLTSLPNYLRHKLPRLTSLSLFSSRGPSEAGVLPELLRLSPSITNLRIANATLTHSALFDIADASPRLLVLELHHANILPLHHALSRGKWTHLQHLVIDTSPVMYSGQLSPYSYAWQDGAVPVLIFLPHILQSQSAPIRSMRGGSLKRTPPGTLTILYSITRLSHKTYTVVLNLDLLECHPLASRPARIKNSVKGAEQASINPTLRCLKATVITFKVPRRPPYIPPP</sequence>
<dbReference type="InterPro" id="IPR032675">
    <property type="entry name" value="LRR_dom_sf"/>
</dbReference>
<evidence type="ECO:0000313" key="2">
    <source>
        <dbReference type="Proteomes" id="UP000298030"/>
    </source>
</evidence>
<dbReference type="Proteomes" id="UP000298030">
    <property type="component" value="Unassembled WGS sequence"/>
</dbReference>
<reference evidence="1 2" key="1">
    <citation type="journal article" date="2019" name="Nat. Ecol. Evol.">
        <title>Megaphylogeny resolves global patterns of mushroom evolution.</title>
        <authorList>
            <person name="Varga T."/>
            <person name="Krizsan K."/>
            <person name="Foldi C."/>
            <person name="Dima B."/>
            <person name="Sanchez-Garcia M."/>
            <person name="Sanchez-Ramirez S."/>
            <person name="Szollosi G.J."/>
            <person name="Szarkandi J.G."/>
            <person name="Papp V."/>
            <person name="Albert L."/>
            <person name="Andreopoulos W."/>
            <person name="Angelini C."/>
            <person name="Antonin V."/>
            <person name="Barry K.W."/>
            <person name="Bougher N.L."/>
            <person name="Buchanan P."/>
            <person name="Buyck B."/>
            <person name="Bense V."/>
            <person name="Catcheside P."/>
            <person name="Chovatia M."/>
            <person name="Cooper J."/>
            <person name="Damon W."/>
            <person name="Desjardin D."/>
            <person name="Finy P."/>
            <person name="Geml J."/>
            <person name="Haridas S."/>
            <person name="Hughes K."/>
            <person name="Justo A."/>
            <person name="Karasinski D."/>
            <person name="Kautmanova I."/>
            <person name="Kiss B."/>
            <person name="Kocsube S."/>
            <person name="Kotiranta H."/>
            <person name="LaButti K.M."/>
            <person name="Lechner B.E."/>
            <person name="Liimatainen K."/>
            <person name="Lipzen A."/>
            <person name="Lukacs Z."/>
            <person name="Mihaltcheva S."/>
            <person name="Morgado L.N."/>
            <person name="Niskanen T."/>
            <person name="Noordeloos M.E."/>
            <person name="Ohm R.A."/>
            <person name="Ortiz-Santana B."/>
            <person name="Ovrebo C."/>
            <person name="Racz N."/>
            <person name="Riley R."/>
            <person name="Savchenko A."/>
            <person name="Shiryaev A."/>
            <person name="Soop K."/>
            <person name="Spirin V."/>
            <person name="Szebenyi C."/>
            <person name="Tomsovsky M."/>
            <person name="Tulloss R.E."/>
            <person name="Uehling J."/>
            <person name="Grigoriev I.V."/>
            <person name="Vagvolgyi C."/>
            <person name="Papp T."/>
            <person name="Martin F.M."/>
            <person name="Miettinen O."/>
            <person name="Hibbett D.S."/>
            <person name="Nagy L.G."/>
        </authorList>
    </citation>
    <scope>NUCLEOTIDE SEQUENCE [LARGE SCALE GENOMIC DNA]</scope>
    <source>
        <strain evidence="1 2">FP101781</strain>
    </source>
</reference>
<keyword evidence="2" id="KW-1185">Reference proteome</keyword>
<name>A0A4Y7SZC4_COPMI</name>
<accession>A0A4Y7SZC4</accession>
<dbReference type="EMBL" id="QPFP01000042">
    <property type="protein sequence ID" value="TEB27206.1"/>
    <property type="molecule type" value="Genomic_DNA"/>
</dbReference>
<protein>
    <recommendedName>
        <fullName evidence="3">F-box domain-containing protein</fullName>
    </recommendedName>
</protein>
<dbReference type="Gene3D" id="3.80.10.10">
    <property type="entry name" value="Ribonuclease Inhibitor"/>
    <property type="match status" value="1"/>
</dbReference>
<gene>
    <name evidence="1" type="ORF">FA13DRAFT_1795018</name>
</gene>
<comment type="caution">
    <text evidence="1">The sequence shown here is derived from an EMBL/GenBank/DDBJ whole genome shotgun (WGS) entry which is preliminary data.</text>
</comment>
<proteinExistence type="predicted"/>
<dbReference type="OrthoDB" id="3246221at2759"/>
<organism evidence="1 2">
    <name type="scientific">Coprinellus micaceus</name>
    <name type="common">Glistening ink-cap mushroom</name>
    <name type="synonym">Coprinus micaceus</name>
    <dbReference type="NCBI Taxonomy" id="71717"/>
    <lineage>
        <taxon>Eukaryota</taxon>
        <taxon>Fungi</taxon>
        <taxon>Dikarya</taxon>
        <taxon>Basidiomycota</taxon>
        <taxon>Agaricomycotina</taxon>
        <taxon>Agaricomycetes</taxon>
        <taxon>Agaricomycetidae</taxon>
        <taxon>Agaricales</taxon>
        <taxon>Agaricineae</taxon>
        <taxon>Psathyrellaceae</taxon>
        <taxon>Coprinellus</taxon>
    </lineage>
</organism>
<evidence type="ECO:0000313" key="1">
    <source>
        <dbReference type="EMBL" id="TEB27206.1"/>
    </source>
</evidence>
<dbReference type="SUPFAM" id="SSF52047">
    <property type="entry name" value="RNI-like"/>
    <property type="match status" value="1"/>
</dbReference>